<proteinExistence type="predicted"/>
<dbReference type="AlphaFoldDB" id="A0A176VS07"/>
<accession>A0A176VS07</accession>
<evidence type="ECO:0000313" key="3">
    <source>
        <dbReference type="Proteomes" id="UP000077202"/>
    </source>
</evidence>
<gene>
    <name evidence="2" type="ORF">AXG93_4316s1330</name>
</gene>
<evidence type="ECO:0000313" key="2">
    <source>
        <dbReference type="EMBL" id="OAE23600.1"/>
    </source>
</evidence>
<name>A0A176VS07_MARPO</name>
<keyword evidence="3" id="KW-1185">Reference proteome</keyword>
<dbReference type="EMBL" id="LVLJ01002823">
    <property type="protein sequence ID" value="OAE23600.1"/>
    <property type="molecule type" value="Genomic_DNA"/>
</dbReference>
<organism evidence="2 3">
    <name type="scientific">Marchantia polymorpha subsp. ruderalis</name>
    <dbReference type="NCBI Taxonomy" id="1480154"/>
    <lineage>
        <taxon>Eukaryota</taxon>
        <taxon>Viridiplantae</taxon>
        <taxon>Streptophyta</taxon>
        <taxon>Embryophyta</taxon>
        <taxon>Marchantiophyta</taxon>
        <taxon>Marchantiopsida</taxon>
        <taxon>Marchantiidae</taxon>
        <taxon>Marchantiales</taxon>
        <taxon>Marchantiaceae</taxon>
        <taxon>Marchantia</taxon>
    </lineage>
</organism>
<feature type="region of interest" description="Disordered" evidence="1">
    <location>
        <begin position="1"/>
        <end position="50"/>
    </location>
</feature>
<dbReference type="Proteomes" id="UP000077202">
    <property type="component" value="Unassembled WGS sequence"/>
</dbReference>
<comment type="caution">
    <text evidence="2">The sequence shown here is derived from an EMBL/GenBank/DDBJ whole genome shotgun (WGS) entry which is preliminary data.</text>
</comment>
<sequence>MVGGPLHGRPSGTTTIASPVRGGRPQPERQAAVRLGQAPRSGNGAVGRLGTPFQIKDNVINSRPKVNVTVTAHTDCDDREQG</sequence>
<reference evidence="2" key="1">
    <citation type="submission" date="2016-03" db="EMBL/GenBank/DDBJ databases">
        <title>Mechanisms controlling the formation of the plant cell surface in tip-growing cells are functionally conserved among land plants.</title>
        <authorList>
            <person name="Honkanen S."/>
            <person name="Jones V.A."/>
            <person name="Morieri G."/>
            <person name="Champion C."/>
            <person name="Hetherington A.J."/>
            <person name="Kelly S."/>
            <person name="Saint-Marcoux D."/>
            <person name="Proust H."/>
            <person name="Prescott H."/>
            <person name="Dolan L."/>
        </authorList>
    </citation>
    <scope>NUCLEOTIDE SEQUENCE [LARGE SCALE GENOMIC DNA]</scope>
    <source>
        <tissue evidence="2">Whole gametophyte</tissue>
    </source>
</reference>
<protein>
    <submittedName>
        <fullName evidence="2">Uncharacterized protein</fullName>
    </submittedName>
</protein>
<evidence type="ECO:0000256" key="1">
    <source>
        <dbReference type="SAM" id="MobiDB-lite"/>
    </source>
</evidence>